<dbReference type="AlphaFoldDB" id="A0A437AQN1"/>
<comment type="caution">
    <text evidence="2">The sequence shown here is derived from an EMBL/GenBank/DDBJ whole genome shotgun (WGS) entry which is preliminary data.</text>
</comment>
<dbReference type="Proteomes" id="UP000282876">
    <property type="component" value="Unassembled WGS sequence"/>
</dbReference>
<gene>
    <name evidence="2" type="ORF">TUBRATIS_001950</name>
</gene>
<protein>
    <submittedName>
        <fullName evidence="2">Uncharacterized protein</fullName>
    </submittedName>
</protein>
<name>A0A437AQN1_9MICR</name>
<feature type="chain" id="PRO_5019067342" evidence="1">
    <location>
        <begin position="18"/>
        <end position="77"/>
    </location>
</feature>
<feature type="signal peptide" evidence="1">
    <location>
        <begin position="1"/>
        <end position="17"/>
    </location>
</feature>
<dbReference type="VEuPathDB" id="MicrosporidiaDB:TUBRATIS_001950"/>
<proteinExistence type="predicted"/>
<keyword evidence="3" id="KW-1185">Reference proteome</keyword>
<evidence type="ECO:0000313" key="2">
    <source>
        <dbReference type="EMBL" id="RVD93276.1"/>
    </source>
</evidence>
<dbReference type="EMBL" id="RCSS01000058">
    <property type="protein sequence ID" value="RVD93276.1"/>
    <property type="molecule type" value="Genomic_DNA"/>
</dbReference>
<organism evidence="2 3">
    <name type="scientific">Tubulinosema ratisbonensis</name>
    <dbReference type="NCBI Taxonomy" id="291195"/>
    <lineage>
        <taxon>Eukaryota</taxon>
        <taxon>Fungi</taxon>
        <taxon>Fungi incertae sedis</taxon>
        <taxon>Microsporidia</taxon>
        <taxon>Tubulinosematoidea</taxon>
        <taxon>Tubulinosematidae</taxon>
        <taxon>Tubulinosema</taxon>
    </lineage>
</organism>
<reference evidence="2 3" key="1">
    <citation type="submission" date="2018-10" db="EMBL/GenBank/DDBJ databases">
        <title>Draft genome sequence of the microsporidian Tubulinosema ratisbonensis.</title>
        <authorList>
            <person name="Polonais V."/>
            <person name="Peyretaillade E."/>
            <person name="Niehus S."/>
            <person name="Wawrzyniak I."/>
            <person name="Franchet A."/>
            <person name="Gaspin C."/>
            <person name="Reichstadt M."/>
            <person name="Belser C."/>
            <person name="Labadie K."/>
            <person name="Delbac F."/>
            <person name="Ferrandon D."/>
        </authorList>
    </citation>
    <scope>NUCLEOTIDE SEQUENCE [LARGE SCALE GENOMIC DNA]</scope>
    <source>
        <strain evidence="2 3">Franzen</strain>
    </source>
</reference>
<evidence type="ECO:0000313" key="3">
    <source>
        <dbReference type="Proteomes" id="UP000282876"/>
    </source>
</evidence>
<keyword evidence="1" id="KW-0732">Signal</keyword>
<accession>A0A437AQN1</accession>
<sequence length="77" mass="8913">MKFCLQIFFLFYALTKAKEDEKMVDNLNNLEDGKTRSDDFTDSVGLMSVSTEKMFEEMDTSEFNSAVLMSNQESEFL</sequence>
<evidence type="ECO:0000256" key="1">
    <source>
        <dbReference type="SAM" id="SignalP"/>
    </source>
</evidence>